<gene>
    <name evidence="4" type="ORF">GCM10008101_11370</name>
</gene>
<dbReference type="EMBL" id="BMXY01000001">
    <property type="protein sequence ID" value="GGZ59334.1"/>
    <property type="molecule type" value="Genomic_DNA"/>
</dbReference>
<evidence type="ECO:0000256" key="1">
    <source>
        <dbReference type="SAM" id="MobiDB-lite"/>
    </source>
</evidence>
<feature type="domain" description="M23ase beta-sheet core" evidence="3">
    <location>
        <begin position="204"/>
        <end position="294"/>
    </location>
</feature>
<dbReference type="InterPro" id="IPR050570">
    <property type="entry name" value="Cell_wall_metabolism_enzyme"/>
</dbReference>
<dbReference type="Gene3D" id="2.70.70.10">
    <property type="entry name" value="Glucose Permease (Domain IIA)"/>
    <property type="match status" value="1"/>
</dbReference>
<reference evidence="5" key="1">
    <citation type="journal article" date="2019" name="Int. J. Syst. Evol. Microbiol.">
        <title>The Global Catalogue of Microorganisms (GCM) 10K type strain sequencing project: providing services to taxonomists for standard genome sequencing and annotation.</title>
        <authorList>
            <consortium name="The Broad Institute Genomics Platform"/>
            <consortium name="The Broad Institute Genome Sequencing Center for Infectious Disease"/>
            <person name="Wu L."/>
            <person name="Ma J."/>
        </authorList>
    </citation>
    <scope>NUCLEOTIDE SEQUENCE [LARGE SCALE GENOMIC DNA]</scope>
    <source>
        <strain evidence="5">KCTC 22558</strain>
    </source>
</reference>
<evidence type="ECO:0000313" key="5">
    <source>
        <dbReference type="Proteomes" id="UP000643403"/>
    </source>
</evidence>
<feature type="signal peptide" evidence="2">
    <location>
        <begin position="1"/>
        <end position="22"/>
    </location>
</feature>
<evidence type="ECO:0000259" key="3">
    <source>
        <dbReference type="Pfam" id="PF01551"/>
    </source>
</evidence>
<feature type="region of interest" description="Disordered" evidence="1">
    <location>
        <begin position="315"/>
        <end position="335"/>
    </location>
</feature>
<dbReference type="Pfam" id="PF01551">
    <property type="entry name" value="Peptidase_M23"/>
    <property type="match status" value="1"/>
</dbReference>
<dbReference type="InterPro" id="IPR016047">
    <property type="entry name" value="M23ase_b-sheet_dom"/>
</dbReference>
<dbReference type="InterPro" id="IPR011055">
    <property type="entry name" value="Dup_hybrid_motif"/>
</dbReference>
<sequence length="335" mass="36989">MVRRIASIFLLVALALPAIAWASDARQQAAELTAAFYAGRIDEVWGRMSAQMQSAMKSRDGLAAFREQVERDLGAEKEVIDESVEPMQGMSAYRRRARFEKVPVVVLVQWLIDADSRVQGFAIRPEQAAPPVAAPSAFLDYRTRTNLRLPFEDEFHVFWGGRTVEQNYHAAHAHQRFALDLLVMRDGRSHSSEGTRNEDYYCFGRPILAPAAGKVVEVIDGVEDNVPGQMNPKQVTGNRVVIDHGQDEYSVLAHLRRGSTRVKSGDAVRGGQRIGECGNSGNSSEAHLHYQLQNGAAFGVAAALPAQFHDYIADGEPVTRDEPIKGQRIRPAGAR</sequence>
<dbReference type="Proteomes" id="UP000643403">
    <property type="component" value="Unassembled WGS sequence"/>
</dbReference>
<dbReference type="SUPFAM" id="SSF51261">
    <property type="entry name" value="Duplicated hybrid motif"/>
    <property type="match status" value="1"/>
</dbReference>
<keyword evidence="2" id="KW-0732">Signal</keyword>
<dbReference type="CDD" id="cd12797">
    <property type="entry name" value="M23_peptidase"/>
    <property type="match status" value="1"/>
</dbReference>
<protein>
    <recommendedName>
        <fullName evidence="3">M23ase beta-sheet core domain-containing protein</fullName>
    </recommendedName>
</protein>
<feature type="chain" id="PRO_5045396589" description="M23ase beta-sheet core domain-containing protein" evidence="2">
    <location>
        <begin position="23"/>
        <end position="335"/>
    </location>
</feature>
<evidence type="ECO:0000256" key="2">
    <source>
        <dbReference type="SAM" id="SignalP"/>
    </source>
</evidence>
<name>A0ABQ3BW44_9GAMM</name>
<organism evidence="4 5">
    <name type="scientific">Cognatilysobacter xinjiangensis</name>
    <dbReference type="NCBI Taxonomy" id="546892"/>
    <lineage>
        <taxon>Bacteria</taxon>
        <taxon>Pseudomonadati</taxon>
        <taxon>Pseudomonadota</taxon>
        <taxon>Gammaproteobacteria</taxon>
        <taxon>Lysobacterales</taxon>
        <taxon>Lysobacteraceae</taxon>
        <taxon>Cognatilysobacter</taxon>
    </lineage>
</organism>
<dbReference type="PANTHER" id="PTHR21666">
    <property type="entry name" value="PEPTIDASE-RELATED"/>
    <property type="match status" value="1"/>
</dbReference>
<comment type="caution">
    <text evidence="4">The sequence shown here is derived from an EMBL/GenBank/DDBJ whole genome shotgun (WGS) entry which is preliminary data.</text>
</comment>
<proteinExistence type="predicted"/>
<accession>A0ABQ3BW44</accession>
<dbReference type="PANTHER" id="PTHR21666:SF270">
    <property type="entry name" value="MUREIN HYDROLASE ACTIVATOR ENVC"/>
    <property type="match status" value="1"/>
</dbReference>
<evidence type="ECO:0000313" key="4">
    <source>
        <dbReference type="EMBL" id="GGZ59334.1"/>
    </source>
</evidence>
<keyword evidence="5" id="KW-1185">Reference proteome</keyword>